<dbReference type="AlphaFoldDB" id="A0A229WX75"/>
<dbReference type="GO" id="GO:0098552">
    <property type="term" value="C:side of membrane"/>
    <property type="evidence" value="ECO:0007669"/>
    <property type="project" value="UniProtKB-KW"/>
</dbReference>
<evidence type="ECO:0000256" key="10">
    <source>
        <dbReference type="ARBA" id="ARBA00025026"/>
    </source>
</evidence>
<sequence>MVRSSLSLSAVSLLLGCFSPVAVDAGRTISAVGSRFFYEDGTQYFLKGIAYQLVPDDPLIDTEQCTRDVKLMAELGTNAIRVYHVDPHANHDGCMKALADAGIYLFVDLDTFDTQIEQTDPHWNETQFDRFKQVLDEFQKYENTAGVFVGNEVLTTKEGSAAAPYVLAAARDIKAYRDAQNYRNIPVGYSAADIAELRPMLQNYLACAQDPNDRLDFFALNAYEWCGVSGYVQSGYSQLQKNASGYPIPIFFSETGCNAARPRTFDDQAAIFGEHMVDTWSGSMIYEWIEEVNDYGLISYGPPAPNAPPTNTLVYDGFTRQGVPTPVSPDFYNLKTQWATLSPTGVALSDYVQSTSTIRPPECPAYTAGAWEVDPSSPLPTLGQAFTRTGSKVQVTNVSGSGNRPLISATATRSTSSTPTQMLHTGAASPLSLPRIAGSNYVASASLLVGFVIGMVAVLL</sequence>
<keyword evidence="13" id="KW-1133">Transmembrane helix</keyword>
<feature type="region of interest" description="Disordered" evidence="12">
    <location>
        <begin position="401"/>
        <end position="425"/>
    </location>
</feature>
<comment type="subcellular location">
    <subcellularLocation>
        <location evidence="1 11">Cell membrane</location>
        <topology evidence="1 11">Lipid-anchor</topology>
        <topology evidence="1 11">GPI-anchor</topology>
    </subcellularLocation>
</comment>
<keyword evidence="5 11" id="KW-0732">Signal</keyword>
<accession>A0A229WX75</accession>
<evidence type="ECO:0000256" key="9">
    <source>
        <dbReference type="ARBA" id="ARBA00023288"/>
    </source>
</evidence>
<organism evidence="14 15">
    <name type="scientific">Aspergillus turcosus</name>
    <dbReference type="NCBI Taxonomy" id="1245748"/>
    <lineage>
        <taxon>Eukaryota</taxon>
        <taxon>Fungi</taxon>
        <taxon>Dikarya</taxon>
        <taxon>Ascomycota</taxon>
        <taxon>Pezizomycotina</taxon>
        <taxon>Eurotiomycetes</taxon>
        <taxon>Eurotiomycetidae</taxon>
        <taxon>Eurotiales</taxon>
        <taxon>Aspergillaceae</taxon>
        <taxon>Aspergillus</taxon>
        <taxon>Aspergillus subgen. Fumigati</taxon>
    </lineage>
</organism>
<keyword evidence="13" id="KW-0812">Transmembrane</keyword>
<evidence type="ECO:0000313" key="14">
    <source>
        <dbReference type="EMBL" id="RLL94363.1"/>
    </source>
</evidence>
<evidence type="ECO:0000256" key="3">
    <source>
        <dbReference type="ARBA" id="ARBA00022475"/>
    </source>
</evidence>
<dbReference type="GO" id="GO:0042124">
    <property type="term" value="F:1,3-beta-glucanosyltransferase activity"/>
    <property type="evidence" value="ECO:0007669"/>
    <property type="project" value="TreeGrafter"/>
</dbReference>
<protein>
    <recommendedName>
        <fullName evidence="11">1,3-beta-glucanosyltransferase</fullName>
        <ecNumber evidence="11">2.4.1.-</ecNumber>
    </recommendedName>
</protein>
<evidence type="ECO:0000256" key="1">
    <source>
        <dbReference type="ARBA" id="ARBA00004609"/>
    </source>
</evidence>
<dbReference type="GO" id="GO:0005886">
    <property type="term" value="C:plasma membrane"/>
    <property type="evidence" value="ECO:0007669"/>
    <property type="project" value="UniProtKB-SubCell"/>
</dbReference>
<evidence type="ECO:0000256" key="4">
    <source>
        <dbReference type="ARBA" id="ARBA00022679"/>
    </source>
</evidence>
<keyword evidence="8" id="KW-0325">Glycoprotein</keyword>
<keyword evidence="4 11" id="KW-0808">Transferase</keyword>
<gene>
    <name evidence="14" type="ORF">CFD26_101784</name>
</gene>
<dbReference type="PANTHER" id="PTHR31468:SF8">
    <property type="entry name" value="1,3-BETA-GLUCANOSYLTRANSFERASE GAS2"/>
    <property type="match status" value="1"/>
</dbReference>
<dbReference type="OrthoDB" id="421038at2759"/>
<keyword evidence="9 11" id="KW-0449">Lipoprotein</keyword>
<dbReference type="EMBL" id="NIDN02000210">
    <property type="protein sequence ID" value="RLL94363.1"/>
    <property type="molecule type" value="Genomic_DNA"/>
</dbReference>
<dbReference type="Gene3D" id="3.20.20.80">
    <property type="entry name" value="Glycosidases"/>
    <property type="match status" value="1"/>
</dbReference>
<evidence type="ECO:0000313" key="15">
    <source>
        <dbReference type="Proteomes" id="UP000215289"/>
    </source>
</evidence>
<feature type="signal peptide" evidence="11">
    <location>
        <begin position="1"/>
        <end position="25"/>
    </location>
</feature>
<feature type="transmembrane region" description="Helical" evidence="13">
    <location>
        <begin position="441"/>
        <end position="459"/>
    </location>
</feature>
<dbReference type="PANTHER" id="PTHR31468">
    <property type="entry name" value="1,3-BETA-GLUCANOSYLTRANSFERASE GAS1"/>
    <property type="match status" value="1"/>
</dbReference>
<comment type="similarity">
    <text evidence="2 11">Belongs to the glycosyl hydrolase 72 family.</text>
</comment>
<dbReference type="InterPro" id="IPR004886">
    <property type="entry name" value="Glucanosyltransferase"/>
</dbReference>
<evidence type="ECO:0000256" key="6">
    <source>
        <dbReference type="ARBA" id="ARBA00023136"/>
    </source>
</evidence>
<evidence type="ECO:0000256" key="2">
    <source>
        <dbReference type="ARBA" id="ARBA00007528"/>
    </source>
</evidence>
<reference evidence="14 15" key="1">
    <citation type="submission" date="2018-08" db="EMBL/GenBank/DDBJ databases">
        <title>Draft genome sequences of two Aspergillus turcosus clinical strains isolated from bronchoalveolar lavage fluid: one azole-susceptible and the other azole-resistant.</title>
        <authorList>
            <person name="Parent-Michaud M."/>
            <person name="Dufresne P.J."/>
            <person name="Fournier E."/>
            <person name="Martineau C."/>
            <person name="Moreira S."/>
            <person name="Perkins V."/>
            <person name="De Repentigny L."/>
            <person name="Dufresne S.F."/>
        </authorList>
    </citation>
    <scope>NUCLEOTIDE SEQUENCE [LARGE SCALE GENOMIC DNA]</scope>
    <source>
        <strain evidence="14">HMR AF 1038</strain>
    </source>
</reference>
<feature type="chain" id="PRO_5043074551" description="1,3-beta-glucanosyltransferase" evidence="11">
    <location>
        <begin position="26"/>
        <end position="460"/>
    </location>
</feature>
<comment type="caution">
    <text evidence="14">The sequence shown here is derived from an EMBL/GenBank/DDBJ whole genome shotgun (WGS) entry which is preliminary data.</text>
</comment>
<name>A0A229WX75_9EURO</name>
<dbReference type="Pfam" id="PF03198">
    <property type="entry name" value="Glyco_hydro_72"/>
    <property type="match status" value="1"/>
</dbReference>
<dbReference type="EC" id="2.4.1.-" evidence="11"/>
<proteinExistence type="inferred from homology"/>
<evidence type="ECO:0000256" key="8">
    <source>
        <dbReference type="ARBA" id="ARBA00023180"/>
    </source>
</evidence>
<comment type="function">
    <text evidence="10">Splits internally a 1,3-beta-glucan molecule and transfers the newly generated reducing end (the donor) to the non-reducing end of another 1,3-beta-glucan molecule (the acceptor) forming a 1,3-beta linkage, resulting in the elongation of 1,3-beta-glucan chains in the cell wall. Involved in cell wall morphogenesis.</text>
</comment>
<keyword evidence="6 11" id="KW-0472">Membrane</keyword>
<keyword evidence="11" id="KW-0336">GPI-anchor</keyword>
<evidence type="ECO:0000256" key="13">
    <source>
        <dbReference type="SAM" id="Phobius"/>
    </source>
</evidence>
<dbReference type="GO" id="GO:0071970">
    <property type="term" value="P:fungal-type cell wall (1-&gt;3)-beta-D-glucan biosynthetic process"/>
    <property type="evidence" value="ECO:0007669"/>
    <property type="project" value="TreeGrafter"/>
</dbReference>
<dbReference type="GO" id="GO:0031505">
    <property type="term" value="P:fungal-type cell wall organization"/>
    <property type="evidence" value="ECO:0007669"/>
    <property type="project" value="TreeGrafter"/>
</dbReference>
<keyword evidence="7" id="KW-1015">Disulfide bond</keyword>
<evidence type="ECO:0000256" key="7">
    <source>
        <dbReference type="ARBA" id="ARBA00023157"/>
    </source>
</evidence>
<dbReference type="InterPro" id="IPR017853">
    <property type="entry name" value="GH"/>
</dbReference>
<evidence type="ECO:0000256" key="11">
    <source>
        <dbReference type="RuleBase" id="RU361209"/>
    </source>
</evidence>
<feature type="compositionally biased region" description="Low complexity" evidence="12">
    <location>
        <begin position="408"/>
        <end position="418"/>
    </location>
</feature>
<evidence type="ECO:0000256" key="5">
    <source>
        <dbReference type="ARBA" id="ARBA00022729"/>
    </source>
</evidence>
<evidence type="ECO:0000256" key="12">
    <source>
        <dbReference type="SAM" id="MobiDB-lite"/>
    </source>
</evidence>
<keyword evidence="15" id="KW-1185">Reference proteome</keyword>
<dbReference type="Proteomes" id="UP000215289">
    <property type="component" value="Unassembled WGS sequence"/>
</dbReference>
<dbReference type="SUPFAM" id="SSF51445">
    <property type="entry name" value="(Trans)glycosidases"/>
    <property type="match status" value="1"/>
</dbReference>
<keyword evidence="3" id="KW-1003">Cell membrane</keyword>
<dbReference type="FunFam" id="3.20.20.80:FF:000038">
    <property type="entry name" value="1,3-beta-glucanosyltransferase"/>
    <property type="match status" value="1"/>
</dbReference>
<dbReference type="PROSITE" id="PS51257">
    <property type="entry name" value="PROKAR_LIPOPROTEIN"/>
    <property type="match status" value="1"/>
</dbReference>